<keyword evidence="6 12" id="KW-0326">Glycosidase</keyword>
<organism evidence="13 14">
    <name type="scientific">Microlunatus endophyticus</name>
    <dbReference type="NCBI Taxonomy" id="1716077"/>
    <lineage>
        <taxon>Bacteria</taxon>
        <taxon>Bacillati</taxon>
        <taxon>Actinomycetota</taxon>
        <taxon>Actinomycetes</taxon>
        <taxon>Propionibacteriales</taxon>
        <taxon>Propionibacteriaceae</taxon>
        <taxon>Microlunatus</taxon>
    </lineage>
</organism>
<feature type="binding site" evidence="9">
    <location>
        <position position="99"/>
    </location>
    <ligand>
        <name>substrate</name>
    </ligand>
</feature>
<keyword evidence="7 12" id="KW-0624">Polysaccharide degradation</keyword>
<feature type="binding site" evidence="9">
    <location>
        <position position="297"/>
    </location>
    <ligand>
        <name>substrate</name>
    </ligand>
</feature>
<dbReference type="PROSITE" id="PS00656">
    <property type="entry name" value="GLYCOSYL_HYDROL_F6_2"/>
    <property type="match status" value="1"/>
</dbReference>
<dbReference type="InterPro" id="IPR036434">
    <property type="entry name" value="Beta_cellobiohydrolase_sf"/>
</dbReference>
<dbReference type="GO" id="GO:0030245">
    <property type="term" value="P:cellulose catabolic process"/>
    <property type="evidence" value="ECO:0007669"/>
    <property type="project" value="UniProtKB-KW"/>
</dbReference>
<feature type="active site" evidence="10">
    <location>
        <position position="139"/>
    </location>
</feature>
<evidence type="ECO:0000256" key="1">
    <source>
        <dbReference type="ARBA" id="ARBA00022729"/>
    </source>
</evidence>
<evidence type="ECO:0000256" key="3">
    <source>
        <dbReference type="ARBA" id="ARBA00023001"/>
    </source>
</evidence>
<evidence type="ECO:0000256" key="9">
    <source>
        <dbReference type="PIRSR" id="PIRSR001100-2"/>
    </source>
</evidence>
<dbReference type="Proteomes" id="UP000613840">
    <property type="component" value="Unassembled WGS sequence"/>
</dbReference>
<dbReference type="PIRSF" id="PIRSF001100">
    <property type="entry name" value="Beta_cellobiohydrolase"/>
    <property type="match status" value="1"/>
</dbReference>
<comment type="caution">
    <text evidence="13">The sequence shown here is derived from an EMBL/GenBank/DDBJ whole genome shotgun (WGS) entry which is preliminary data.</text>
</comment>
<evidence type="ECO:0000313" key="14">
    <source>
        <dbReference type="Proteomes" id="UP000613840"/>
    </source>
</evidence>
<keyword evidence="2 12" id="KW-0378">Hydrolase</keyword>
<dbReference type="GO" id="GO:0004553">
    <property type="term" value="F:hydrolase activity, hydrolyzing O-glycosyl compounds"/>
    <property type="evidence" value="ECO:0007669"/>
    <property type="project" value="InterPro"/>
</dbReference>
<reference evidence="13" key="2">
    <citation type="submission" date="2020-09" db="EMBL/GenBank/DDBJ databases">
        <authorList>
            <person name="Sun Q."/>
            <person name="Zhou Y."/>
        </authorList>
    </citation>
    <scope>NUCLEOTIDE SEQUENCE</scope>
    <source>
        <strain evidence="13">CGMCC 4.7306</strain>
    </source>
</reference>
<evidence type="ECO:0000256" key="11">
    <source>
        <dbReference type="PROSITE-ProRule" id="PRU10057"/>
    </source>
</evidence>
<evidence type="ECO:0000256" key="8">
    <source>
        <dbReference type="PIRSR" id="PIRSR001100-1"/>
    </source>
</evidence>
<dbReference type="InterPro" id="IPR001524">
    <property type="entry name" value="Glyco_hydro_6_CS"/>
</dbReference>
<evidence type="ECO:0000313" key="13">
    <source>
        <dbReference type="EMBL" id="GGL63990.1"/>
    </source>
</evidence>
<evidence type="ECO:0000256" key="6">
    <source>
        <dbReference type="ARBA" id="ARBA00023295"/>
    </source>
</evidence>
<feature type="binding site" evidence="9">
    <location>
        <position position="328"/>
    </location>
    <ligand>
        <name>substrate</name>
    </ligand>
</feature>
<keyword evidence="14" id="KW-1185">Reference proteome</keyword>
<dbReference type="Pfam" id="PF01341">
    <property type="entry name" value="Glyco_hydro_6"/>
    <property type="match status" value="1"/>
</dbReference>
<evidence type="ECO:0000256" key="4">
    <source>
        <dbReference type="ARBA" id="ARBA00023157"/>
    </source>
</evidence>
<evidence type="ECO:0000256" key="5">
    <source>
        <dbReference type="ARBA" id="ARBA00023277"/>
    </source>
</evidence>
<feature type="binding site" evidence="9">
    <location>
        <position position="254"/>
    </location>
    <ligand>
        <name>substrate</name>
    </ligand>
</feature>
<evidence type="ECO:0000256" key="12">
    <source>
        <dbReference type="RuleBase" id="RU361186"/>
    </source>
</evidence>
<dbReference type="AlphaFoldDB" id="A0A917S8Q0"/>
<dbReference type="RefSeq" id="WP_188895517.1">
    <property type="nucleotide sequence ID" value="NZ_BMMZ01000005.1"/>
</dbReference>
<accession>A0A917S8Q0</accession>
<dbReference type="Gene3D" id="3.20.20.40">
    <property type="entry name" value="1, 4-beta cellobiohydrolase"/>
    <property type="match status" value="1"/>
</dbReference>
<dbReference type="PANTHER" id="PTHR34876">
    <property type="match status" value="1"/>
</dbReference>
<dbReference type="EMBL" id="BMMZ01000005">
    <property type="protein sequence ID" value="GGL63990.1"/>
    <property type="molecule type" value="Genomic_DNA"/>
</dbReference>
<dbReference type="PROSITE" id="PS00655">
    <property type="entry name" value="GLYCOSYL_HYDROL_F6_1"/>
    <property type="match status" value="1"/>
</dbReference>
<feature type="active site" description="Proton acceptor" evidence="8">
    <location>
        <position position="330"/>
    </location>
</feature>
<dbReference type="SUPFAM" id="SSF51989">
    <property type="entry name" value="Glycosyl hydrolases family 6, cellulases"/>
    <property type="match status" value="1"/>
</dbReference>
<proteinExistence type="inferred from homology"/>
<sequence length="357" mass="37456">MVVIAVIAAAVIVTHRGDASARPEVSVSRCKQQADRMGKPWSFPEKPSGAVPVSPFRNAGMYVPQYGAAQSAAAAAQKAGNTGEAERLRKIAAQPTATWFADSSTTGQALTDQVATAVKQARERQQVTTLVAYDIPLRDCGGYSAGGAPSGEAYVAWIKAFVAGLEQGGAADGPGVAVILEPDALGLLDNLPASRRGERLDLLRAATTWLSAVHGTAVYLDAGTVDWLPPQEAAKRLSEAGVAHARGFSLNVSNFFKADDVANYGRQISSRVGWKSFVIDTGRSGNGPATGGGDENWCNPQGRALGPTPRAAPGPNIDAYLWIKPPGESDGDCGRNEPQAGQFWPQYADQLARNAGW</sequence>
<dbReference type="EC" id="3.2.1.-" evidence="12"/>
<keyword evidence="1" id="KW-0732">Signal</keyword>
<dbReference type="PRINTS" id="PR00733">
    <property type="entry name" value="GLHYDRLASE6"/>
</dbReference>
<dbReference type="PANTHER" id="PTHR34876:SF4">
    <property type="entry name" value="1,4-BETA-D-GLUCAN CELLOBIOHYDROLASE C-RELATED"/>
    <property type="match status" value="1"/>
</dbReference>
<keyword evidence="5 12" id="KW-0119">Carbohydrate metabolism</keyword>
<gene>
    <name evidence="13" type="ORF">GCM10011575_23030</name>
</gene>
<dbReference type="InterPro" id="IPR016288">
    <property type="entry name" value="Beta_cellobiohydrolase"/>
</dbReference>
<name>A0A917S8Q0_9ACTN</name>
<keyword evidence="3 12" id="KW-0136">Cellulose degradation</keyword>
<evidence type="ECO:0000256" key="2">
    <source>
        <dbReference type="ARBA" id="ARBA00022801"/>
    </source>
</evidence>
<keyword evidence="4" id="KW-1015">Disulfide bond</keyword>
<feature type="active site" description="Proton donor" evidence="8 11">
    <location>
        <position position="183"/>
    </location>
</feature>
<reference evidence="13" key="1">
    <citation type="journal article" date="2014" name="Int. J. Syst. Evol. Microbiol.">
        <title>Complete genome sequence of Corynebacterium casei LMG S-19264T (=DSM 44701T), isolated from a smear-ripened cheese.</title>
        <authorList>
            <consortium name="US DOE Joint Genome Institute (JGI-PGF)"/>
            <person name="Walter F."/>
            <person name="Albersmeier A."/>
            <person name="Kalinowski J."/>
            <person name="Ruckert C."/>
        </authorList>
    </citation>
    <scope>NUCLEOTIDE SEQUENCE</scope>
    <source>
        <strain evidence="13">CGMCC 4.7306</strain>
    </source>
</reference>
<protein>
    <recommendedName>
        <fullName evidence="12">Glucanase</fullName>
        <ecNumber evidence="12">3.2.1.-</ecNumber>
    </recommendedName>
</protein>
<feature type="binding site" evidence="9">
    <location>
        <position position="324"/>
    </location>
    <ligand>
        <name>substrate</name>
    </ligand>
</feature>
<feature type="binding site" evidence="9">
    <location>
        <position position="227"/>
    </location>
    <ligand>
        <name>substrate</name>
    </ligand>
</feature>
<evidence type="ECO:0000256" key="10">
    <source>
        <dbReference type="PROSITE-ProRule" id="PRU10056"/>
    </source>
</evidence>
<comment type="similarity">
    <text evidence="12">Belongs to the glycosyl hydrolase family 6.</text>
</comment>
<evidence type="ECO:0000256" key="7">
    <source>
        <dbReference type="ARBA" id="ARBA00023326"/>
    </source>
</evidence>